<evidence type="ECO:0000259" key="6">
    <source>
        <dbReference type="Pfam" id="PF07298"/>
    </source>
</evidence>
<feature type="transmembrane region" description="Helical" evidence="5">
    <location>
        <begin position="152"/>
        <end position="176"/>
    </location>
</feature>
<dbReference type="Proteomes" id="UP001193501">
    <property type="component" value="Unassembled WGS sequence"/>
</dbReference>
<dbReference type="EMBL" id="JAABNR010000007">
    <property type="protein sequence ID" value="NBZ87652.1"/>
    <property type="molecule type" value="Genomic_DNA"/>
</dbReference>
<evidence type="ECO:0000256" key="1">
    <source>
        <dbReference type="ARBA" id="ARBA00004141"/>
    </source>
</evidence>
<dbReference type="RefSeq" id="WP_168774468.1">
    <property type="nucleotide sequence ID" value="NZ_JAABNR010000007.1"/>
</dbReference>
<reference evidence="7" key="1">
    <citation type="submission" date="2020-01" db="EMBL/GenBank/DDBJ databases">
        <authorList>
            <person name="Chen W.-M."/>
        </authorList>
    </citation>
    <scope>NUCLEOTIDE SEQUENCE</scope>
    <source>
        <strain evidence="7">CYK-10</strain>
    </source>
</reference>
<protein>
    <recommendedName>
        <fullName evidence="6">NnrU domain-containing protein</fullName>
    </recommendedName>
</protein>
<comment type="caution">
    <text evidence="7">The sequence shown here is derived from an EMBL/GenBank/DDBJ whole genome shotgun (WGS) entry which is preliminary data.</text>
</comment>
<evidence type="ECO:0000256" key="3">
    <source>
        <dbReference type="ARBA" id="ARBA00022989"/>
    </source>
</evidence>
<keyword evidence="8" id="KW-1185">Reference proteome</keyword>
<dbReference type="GO" id="GO:0016020">
    <property type="term" value="C:membrane"/>
    <property type="evidence" value="ECO:0007669"/>
    <property type="project" value="UniProtKB-SubCell"/>
</dbReference>
<feature type="transmembrane region" description="Helical" evidence="5">
    <location>
        <begin position="35"/>
        <end position="54"/>
    </location>
</feature>
<evidence type="ECO:0000256" key="4">
    <source>
        <dbReference type="ARBA" id="ARBA00023136"/>
    </source>
</evidence>
<gene>
    <name evidence="7" type="ORF">GV832_08685</name>
</gene>
<feature type="transmembrane region" description="Helical" evidence="5">
    <location>
        <begin position="106"/>
        <end position="132"/>
    </location>
</feature>
<dbReference type="InterPro" id="IPR009915">
    <property type="entry name" value="NnrU_dom"/>
</dbReference>
<evidence type="ECO:0000256" key="2">
    <source>
        <dbReference type="ARBA" id="ARBA00022692"/>
    </source>
</evidence>
<sequence length="183" mass="19786">MTLLILGVLLWAAAHLLKRLAPGLRARLGEGPGKGLVTLALLVSLYLMVTGYRAADFVHLWEPPLFLRHVNNLLMVFAVILVTMQANRGRMQSLMRHPMLTGVKTWALAHLLVNGDLASVVLFGGMLAWAVVEVIVINRANRSWTRPAPGPLVADIAHVAGALVLMGGIIWLHGWLGYPAVGG</sequence>
<keyword evidence="4 5" id="KW-0472">Membrane</keyword>
<feature type="transmembrane region" description="Helical" evidence="5">
    <location>
        <begin position="66"/>
        <end position="86"/>
    </location>
</feature>
<evidence type="ECO:0000313" key="7">
    <source>
        <dbReference type="EMBL" id="NBZ87652.1"/>
    </source>
</evidence>
<name>A0AAE5BUW0_9RHOB</name>
<accession>A0AAE5BUW0</accession>
<comment type="subcellular location">
    <subcellularLocation>
        <location evidence="1">Membrane</location>
        <topology evidence="1">Multi-pass membrane protein</topology>
    </subcellularLocation>
</comment>
<dbReference type="Pfam" id="PF07298">
    <property type="entry name" value="NnrU"/>
    <property type="match status" value="1"/>
</dbReference>
<proteinExistence type="predicted"/>
<keyword evidence="2 5" id="KW-0812">Transmembrane</keyword>
<keyword evidence="3 5" id="KW-1133">Transmembrane helix</keyword>
<dbReference type="AlphaFoldDB" id="A0AAE5BUW0"/>
<organism evidence="7 8">
    <name type="scientific">Stagnihabitans tardus</name>
    <dbReference type="NCBI Taxonomy" id="2699202"/>
    <lineage>
        <taxon>Bacteria</taxon>
        <taxon>Pseudomonadati</taxon>
        <taxon>Pseudomonadota</taxon>
        <taxon>Alphaproteobacteria</taxon>
        <taxon>Rhodobacterales</taxon>
        <taxon>Paracoccaceae</taxon>
        <taxon>Stagnihabitans</taxon>
    </lineage>
</organism>
<evidence type="ECO:0000256" key="5">
    <source>
        <dbReference type="SAM" id="Phobius"/>
    </source>
</evidence>
<feature type="domain" description="NnrU" evidence="6">
    <location>
        <begin position="3"/>
        <end position="177"/>
    </location>
</feature>
<evidence type="ECO:0000313" key="8">
    <source>
        <dbReference type="Proteomes" id="UP001193501"/>
    </source>
</evidence>